<dbReference type="Proteomes" id="UP000272888">
    <property type="component" value="Unassembled WGS sequence"/>
</dbReference>
<dbReference type="PANTHER" id="PTHR32305">
    <property type="match status" value="1"/>
</dbReference>
<dbReference type="EMBL" id="RAWB01000201">
    <property type="protein sequence ID" value="RKH56653.1"/>
    <property type="molecule type" value="Genomic_DNA"/>
</dbReference>
<dbReference type="InterPro" id="IPR022385">
    <property type="entry name" value="Rhs_assc_core"/>
</dbReference>
<dbReference type="NCBIfam" id="TIGR03696">
    <property type="entry name" value="Rhs_assc_core"/>
    <property type="match status" value="1"/>
</dbReference>
<protein>
    <recommendedName>
        <fullName evidence="3">Teneurin-like YD-shell domain-containing protein</fullName>
    </recommendedName>
</protein>
<dbReference type="InterPro" id="IPR050708">
    <property type="entry name" value="T6SS_VgrG/RHS"/>
</dbReference>
<keyword evidence="2" id="KW-1133">Transmembrane helix</keyword>
<keyword evidence="1" id="KW-0677">Repeat</keyword>
<evidence type="ECO:0000259" key="3">
    <source>
        <dbReference type="Pfam" id="PF25023"/>
    </source>
</evidence>
<evidence type="ECO:0000313" key="5">
    <source>
        <dbReference type="Proteomes" id="UP000272888"/>
    </source>
</evidence>
<dbReference type="Gene3D" id="2.180.10.10">
    <property type="entry name" value="RHS repeat-associated core"/>
    <property type="match status" value="1"/>
</dbReference>
<sequence>MLTAATLKNAVSPATGLVSFPLTLVELEGRQGLDFSLQALYRGGVDYSATTWNLEAPTGCLGLGWTLSGEMIFADHHQTGQTSAASYFYAADGMVDRLLPTGVTGTVTSFILTAQRFWKISYDSATETWTILRENGRIHTFGGATGPSTGARTSTGNSIEWGVRWGAWTGGSVLTQNQGAYALAWRLTRIADPWGNAITHAYTAFSDDSIPVGSGGLPYTRATYLDTVTDTFGRKVKFTYDAKLSTSSQQEYQAPHTGASPNPWQDRYETRYLKAVRVTDAAGNALMGVDFTFDVKGAGTLAKRYLTRVQRSNSRGAPLAPVDFTYRNGDGATPPGALDTVTLPGGATFAFNYAEQTLGQSPRTLSIQKTGQTTPRVWFDVDYAVVTWLDPRNPGWFKTYLYQWTGRWQEDAMGDATVADQYDNMRVVTEANLCGIFRPQYAVNGNKVKPSLSCYHKDPTTPGEWVSSNRRLDALALDEAVDVASGTGFLAALGKTSGKLYRITWNGSAWSNDDAIQLPTVSGGTTLYALCARNNWLAALYRSNSDSSELVYLKLWYLDASGTWNTGFDGSLQSTAVNAHDIMAYAGGSFLVLRVYNDKWIGDDYRYQAITWGADFSSPTATTLVDAGGEFTPGIHGGLVGIGPQLFRYNGVNWDDRINLKDSAWRYPGQTGDAFNMSYGFDKAVRRVTQSWTGTVDGYAYDVTEYQPAQRAFKVDSFNGAQLPSIQEQVWSITGNPNNTVRFPSNYVLLSNKLYYESPDASWSTLATIPDSVAKKAPQTVQLSAFLYLSYQSGSDAVVVPLRNGTALAPITLPGQNLYASSTSGKLLTGVNAFVTYTGTFDAPGSLTLYSLVKGQVSGTVKAWAVSRVDVNDGLGTTQVSYGYDTSKAISVTLGWAGLFNRTRVMPGSADGQATPYGFTDVYSFNGLGSTDSLVPFPNDAASTNAATNFAALVGLPYQESVCDAQGTQVAVTKRYWWVTTKSALTGGSSRYPRLRRLDSTVDGLTSTRTQGWSDTTGLMVTSSLVNTNWNGDAETLTTGYTYLCDAYPAAAALNLLTPVVQTTEQVITPQLTFNRSVTVSTWKRGAAGTWAPDKSYRARTNTSAFNFADWSGSNEPPATDWLKTATLSAPNTQGLQTELVDADGHVTSNLYDAANRWPVATFSHASLQGSEAGYFGCEGYEATAGWTVQPGGALYTGDSHTGLRCLKLAPVGQGAAAPGLKGDFAPTAPGRQFTVSFWAKTQGGYGNDSGEAWLSITLAATGTSTQVKVPDTQGAWAFVSAPAFTPCPSGFSGPGAVTLQFSTQKASTWVLIDDVLFLPADATGSVNAYDPAFGVVTATVTGQGLTQRTLFDDSQTPVAQLGPTDSPTELPAIWQVRDDPSGRLSVQQLNRVSRARSREAGGYEPFTDDWQSRWQATHPEAWSVSGRALRHAGSGADTCTWTRYGQQQNYGVRVQVLPPAGTAAPAGKVGLKIGNLEVSWQPASQPGTGSWYLGTTKFTNAFGNGTYPYASDWMFAVVDSRVLFWAGGRLLIDTTPQVSSPGVLVLEASTDVSFTGLVTFVEPLVDVVFKDGAGNDRQTQQMADGLNVAVTQVAYDGLLRPAVRTKAATFPMSGVGPLFAYQSAYLTNGGPGGTLWTTGLAEGQINTYWQGDGGYPFTREQYEASPQGRVLALGKPGKNFSLAGHPTRFAYGSSGGYRTTTLTDPNGVSTVTVVDRAGNPISRTAGPTQVGGTDLVTTRYSHTYSSSGQTNQVLLPVAGTTLTEQLDFLGRLVYRQGTDTGASRFIHDRLGRLRYALHAEGVNAGGPNVDRILYWTYDSLGRLTEAGTVDAAWSSLPALPDGGAPPPGTPVARKKNSYFGPGDANGGRLRQTATYAPGVTTADVTLGYTYTPGGNIASVTQTTTAGPVSHTGSMQYAYDNLGNTVRIVYPTATPLAVNYRYNRRGLVSMIGNDVSPAIYAAYTYNADTSILKESLGFLGSTNVNQTYTYNSPGWINTVSYNYFAGTLFYDTPQAGYQGAVYYDGTLQGTSARALYGGAPAGYTYRNAFDPLGQLRFAENTISTDWGIGIGKGVQYDMNGNLQALNRGNLNLTYTYGTGSDLLSKVDLYDAVSHQRSTLAFGYSPSGQVTSATPNLSTLTYDAFHRLASTLTVAAPAPATLTFRYGSASERVSKSHVIAGKTTTTVYVRGLEDDPLLHVITQPDGTVTQKAFVRGPNGLLAMVTGNKTCYVVRDHQGSTRVVFDQTGTVLAAFDYLPFGQGMRSSGDPTLMPYRYTGQEWDGFDAAGTVGLYNYQARLYDPIVGRFYDTDPAFQFASPYVYVGNNPFNFTDPTGMFWKEILGTLAVVGGAIATVALLPEAAALGGLMLIWGGYSAFSVIGGSYALARGGGPNEVADASLSFGIAGALAATGLVLGPLAGMSLKSLGMAEAFGVMNAFSMAPPDASAADMGYYLAAGLAVSFASEALGSVAAARLGGVGAVPALGRGSGSLGGLLETARQGGWWSTLTRSTAFENAVDASTQLRVVQKGVSGAFSGSANYGLRSAARGDSAGRVLGETLFGGAVYGLSSVLSGLLGGDMGAVGRGRLSLPSVVSNQTLNFGIQWVSEKAAKQLIVMSLDSRILNSRIDMARTVFG</sequence>
<reference evidence="5" key="1">
    <citation type="submission" date="2018-09" db="EMBL/GenBank/DDBJ databases">
        <authorList>
            <person name="Livingstone P.G."/>
            <person name="Whitworth D.E."/>
        </authorList>
    </citation>
    <scope>NUCLEOTIDE SEQUENCE [LARGE SCALE GENOMIC DNA]</scope>
    <source>
        <strain evidence="5">CA051B</strain>
    </source>
</reference>
<feature type="domain" description="Teneurin-like YD-shell" evidence="3">
    <location>
        <begin position="2075"/>
        <end position="2313"/>
    </location>
</feature>
<keyword evidence="5" id="KW-1185">Reference proteome</keyword>
<gene>
    <name evidence="4" type="ORF">D7V93_19785</name>
</gene>
<dbReference type="PANTHER" id="PTHR32305:SF15">
    <property type="entry name" value="PROTEIN RHSA-RELATED"/>
    <property type="match status" value="1"/>
</dbReference>
<comment type="caution">
    <text evidence="4">The sequence shown here is derived from an EMBL/GenBank/DDBJ whole genome shotgun (WGS) entry which is preliminary data.</text>
</comment>
<evidence type="ECO:0000313" key="4">
    <source>
        <dbReference type="EMBL" id="RKH56653.1"/>
    </source>
</evidence>
<dbReference type="RefSeq" id="WP_120644903.1">
    <property type="nucleotide sequence ID" value="NZ_RAWB01000201.1"/>
</dbReference>
<keyword evidence="2" id="KW-0472">Membrane</keyword>
<organism evidence="4 5">
    <name type="scientific">Corallococcus llansteffanensis</name>
    <dbReference type="NCBI Taxonomy" id="2316731"/>
    <lineage>
        <taxon>Bacteria</taxon>
        <taxon>Pseudomonadati</taxon>
        <taxon>Myxococcota</taxon>
        <taxon>Myxococcia</taxon>
        <taxon>Myxococcales</taxon>
        <taxon>Cystobacterineae</taxon>
        <taxon>Myxococcaceae</taxon>
        <taxon>Corallococcus</taxon>
    </lineage>
</organism>
<feature type="transmembrane region" description="Helical" evidence="2">
    <location>
        <begin position="2397"/>
        <end position="2418"/>
    </location>
</feature>
<dbReference type="InterPro" id="IPR056823">
    <property type="entry name" value="TEN-like_YD-shell"/>
</dbReference>
<evidence type="ECO:0000256" key="1">
    <source>
        <dbReference type="ARBA" id="ARBA00022737"/>
    </source>
</evidence>
<keyword evidence="2" id="KW-0812">Transmembrane</keyword>
<feature type="transmembrane region" description="Helical" evidence="2">
    <location>
        <begin position="2335"/>
        <end position="2357"/>
    </location>
</feature>
<dbReference type="Pfam" id="PF25023">
    <property type="entry name" value="TEN_YD-shell"/>
    <property type="match status" value="1"/>
</dbReference>
<name>A0A3A8PJX4_9BACT</name>
<feature type="transmembrane region" description="Helical" evidence="2">
    <location>
        <begin position="2364"/>
        <end position="2385"/>
    </location>
</feature>
<accession>A0A3A8PJX4</accession>
<evidence type="ECO:0000256" key="2">
    <source>
        <dbReference type="SAM" id="Phobius"/>
    </source>
</evidence>
<proteinExistence type="predicted"/>